<accession>A0A8I1GC80</accession>
<dbReference type="RefSeq" id="WP_037241843.1">
    <property type="nucleotide sequence ID" value="NZ_JAEMUK010000011.1"/>
</dbReference>
<comment type="activity regulation">
    <text evidence="12">Na(+) is not transported, but it plays an essential structural role and its presence is essential for fluoride channel function.</text>
</comment>
<evidence type="ECO:0000313" key="14">
    <source>
        <dbReference type="Proteomes" id="UP000623250"/>
    </source>
</evidence>
<dbReference type="NCBIfam" id="NF010802">
    <property type="entry name" value="PRK14206.1"/>
    <property type="match status" value="1"/>
</dbReference>
<dbReference type="InterPro" id="IPR003691">
    <property type="entry name" value="FluC"/>
</dbReference>
<dbReference type="PANTHER" id="PTHR28259:SF1">
    <property type="entry name" value="FLUORIDE EXPORT PROTEIN 1-RELATED"/>
    <property type="match status" value="1"/>
</dbReference>
<evidence type="ECO:0000313" key="13">
    <source>
        <dbReference type="EMBL" id="MBJ7543150.1"/>
    </source>
</evidence>
<feature type="transmembrane region" description="Helical" evidence="12">
    <location>
        <begin position="71"/>
        <end position="89"/>
    </location>
</feature>
<keyword evidence="12" id="KW-0479">Metal-binding</keyword>
<evidence type="ECO:0000256" key="9">
    <source>
        <dbReference type="ARBA" id="ARBA00023303"/>
    </source>
</evidence>
<dbReference type="GO" id="GO:0005886">
    <property type="term" value="C:plasma membrane"/>
    <property type="evidence" value="ECO:0007669"/>
    <property type="project" value="UniProtKB-SubCell"/>
</dbReference>
<dbReference type="HAMAP" id="MF_00454">
    <property type="entry name" value="FluC"/>
    <property type="match status" value="1"/>
</dbReference>
<keyword evidence="5 12" id="KW-1133">Transmembrane helix</keyword>
<keyword evidence="2 12" id="KW-1003">Cell membrane</keyword>
<evidence type="ECO:0000256" key="6">
    <source>
        <dbReference type="ARBA" id="ARBA00023053"/>
    </source>
</evidence>
<organism evidence="13 14">
    <name type="scientific">Rhodomicrobium udaipurense</name>
    <dbReference type="NCBI Taxonomy" id="1202716"/>
    <lineage>
        <taxon>Bacteria</taxon>
        <taxon>Pseudomonadati</taxon>
        <taxon>Pseudomonadota</taxon>
        <taxon>Alphaproteobacteria</taxon>
        <taxon>Hyphomicrobiales</taxon>
        <taxon>Hyphomicrobiaceae</taxon>
        <taxon>Rhodomicrobium</taxon>
    </lineage>
</organism>
<comment type="catalytic activity">
    <reaction evidence="11">
        <text>fluoride(in) = fluoride(out)</text>
        <dbReference type="Rhea" id="RHEA:76159"/>
        <dbReference type="ChEBI" id="CHEBI:17051"/>
    </reaction>
    <physiologicalReaction direction="left-to-right" evidence="11">
        <dbReference type="Rhea" id="RHEA:76160"/>
    </physiologicalReaction>
</comment>
<evidence type="ECO:0000256" key="3">
    <source>
        <dbReference type="ARBA" id="ARBA00022519"/>
    </source>
</evidence>
<evidence type="ECO:0000256" key="5">
    <source>
        <dbReference type="ARBA" id="ARBA00022989"/>
    </source>
</evidence>
<dbReference type="GO" id="GO:0140114">
    <property type="term" value="P:cellular detoxification of fluoride"/>
    <property type="evidence" value="ECO:0007669"/>
    <property type="project" value="UniProtKB-UniRule"/>
</dbReference>
<feature type="transmembrane region" description="Helical" evidence="12">
    <location>
        <begin position="109"/>
        <end position="129"/>
    </location>
</feature>
<evidence type="ECO:0000256" key="4">
    <source>
        <dbReference type="ARBA" id="ARBA00022692"/>
    </source>
</evidence>
<evidence type="ECO:0000256" key="7">
    <source>
        <dbReference type="ARBA" id="ARBA00023065"/>
    </source>
</evidence>
<evidence type="ECO:0000256" key="11">
    <source>
        <dbReference type="ARBA" id="ARBA00035585"/>
    </source>
</evidence>
<keyword evidence="7 12" id="KW-0406">Ion transport</keyword>
<keyword evidence="12" id="KW-0813">Transport</keyword>
<keyword evidence="9 12" id="KW-0407">Ion channel</keyword>
<evidence type="ECO:0000256" key="8">
    <source>
        <dbReference type="ARBA" id="ARBA00023136"/>
    </source>
</evidence>
<sequence length="134" mass="13746">MSLLTYLFIALGGAIGSVARAAVSDAMVRLTGPFFPWGTILINITGSFIIGLFAALSVSGSRYGLHGDARAFVMIGICGGYTTFSSFSLQTFDLLRDGKPWSALANVGLSVAMCLAAVALGYALAAAVAGDTRA</sequence>
<dbReference type="AlphaFoldDB" id="A0A8I1GC80"/>
<keyword evidence="3" id="KW-0997">Cell inner membrane</keyword>
<gene>
    <name evidence="12 13" type="primary">crcB</name>
    <name evidence="12" type="synonym">fluC</name>
    <name evidence="13" type="ORF">JDN41_06215</name>
</gene>
<evidence type="ECO:0000256" key="12">
    <source>
        <dbReference type="HAMAP-Rule" id="MF_00454"/>
    </source>
</evidence>
<feature type="transmembrane region" description="Helical" evidence="12">
    <location>
        <begin position="37"/>
        <end position="59"/>
    </location>
</feature>
<dbReference type="Pfam" id="PF02537">
    <property type="entry name" value="CRCB"/>
    <property type="match status" value="1"/>
</dbReference>
<protein>
    <recommendedName>
        <fullName evidence="12">Fluoride-specific ion channel FluC</fullName>
    </recommendedName>
</protein>
<feature type="binding site" evidence="12">
    <location>
        <position position="82"/>
    </location>
    <ligand>
        <name>Na(+)</name>
        <dbReference type="ChEBI" id="CHEBI:29101"/>
        <note>structural</note>
    </ligand>
</feature>
<keyword evidence="4 12" id="KW-0812">Transmembrane</keyword>
<keyword evidence="8 12" id="KW-0472">Membrane</keyword>
<dbReference type="GO" id="GO:0046872">
    <property type="term" value="F:metal ion binding"/>
    <property type="evidence" value="ECO:0007669"/>
    <property type="project" value="UniProtKB-KW"/>
</dbReference>
<comment type="function">
    <text evidence="12">Fluoride-specific ion channel. Important for reducing fluoride concentration in the cell, thus reducing its toxicity.</text>
</comment>
<evidence type="ECO:0000256" key="1">
    <source>
        <dbReference type="ARBA" id="ARBA00004651"/>
    </source>
</evidence>
<comment type="caution">
    <text evidence="13">The sequence shown here is derived from an EMBL/GenBank/DDBJ whole genome shotgun (WGS) entry which is preliminary data.</text>
</comment>
<reference evidence="13 14" key="1">
    <citation type="submission" date="2020-12" db="EMBL/GenBank/DDBJ databases">
        <title>Revised draft genomes of Rhodomicrobium vannielii ATCC 17100 and Rhodomicrobium udaipurense JA643.</title>
        <authorList>
            <person name="Conners E.M."/>
            <person name="Davenport E.J."/>
            <person name="Bose A."/>
        </authorList>
    </citation>
    <scope>NUCLEOTIDE SEQUENCE [LARGE SCALE GENOMIC DNA]</scope>
    <source>
        <strain evidence="13 14">JA643</strain>
    </source>
</reference>
<feature type="binding site" evidence="12">
    <location>
        <position position="79"/>
    </location>
    <ligand>
        <name>Na(+)</name>
        <dbReference type="ChEBI" id="CHEBI:29101"/>
        <note>structural</note>
    </ligand>
</feature>
<dbReference type="EMBL" id="JAEMUK010000011">
    <property type="protein sequence ID" value="MBJ7543150.1"/>
    <property type="molecule type" value="Genomic_DNA"/>
</dbReference>
<proteinExistence type="inferred from homology"/>
<name>A0A8I1GC80_9HYPH</name>
<comment type="subcellular location">
    <subcellularLocation>
        <location evidence="1 12">Cell membrane</location>
        <topology evidence="1 12">Multi-pass membrane protein</topology>
    </subcellularLocation>
</comment>
<dbReference type="GO" id="GO:0062054">
    <property type="term" value="F:fluoride channel activity"/>
    <property type="evidence" value="ECO:0007669"/>
    <property type="project" value="UniProtKB-UniRule"/>
</dbReference>
<dbReference type="PANTHER" id="PTHR28259">
    <property type="entry name" value="FLUORIDE EXPORT PROTEIN 1-RELATED"/>
    <property type="match status" value="1"/>
</dbReference>
<keyword evidence="6 12" id="KW-0915">Sodium</keyword>
<dbReference type="NCBIfam" id="TIGR00494">
    <property type="entry name" value="crcB"/>
    <property type="match status" value="1"/>
</dbReference>
<evidence type="ECO:0000256" key="10">
    <source>
        <dbReference type="ARBA" id="ARBA00035120"/>
    </source>
</evidence>
<comment type="similarity">
    <text evidence="10 12">Belongs to the fluoride channel Fluc/FEX (TC 1.A.43) family.</text>
</comment>
<evidence type="ECO:0000256" key="2">
    <source>
        <dbReference type="ARBA" id="ARBA00022475"/>
    </source>
</evidence>
<dbReference type="Proteomes" id="UP000623250">
    <property type="component" value="Unassembled WGS sequence"/>
</dbReference>
<keyword evidence="14" id="KW-1185">Reference proteome</keyword>